<feature type="region of interest" description="Disordered" evidence="1">
    <location>
        <begin position="100"/>
        <end position="204"/>
    </location>
</feature>
<keyword evidence="3" id="KW-1185">Reference proteome</keyword>
<evidence type="ECO:0000313" key="2">
    <source>
        <dbReference type="EMBL" id="CAE8608339.1"/>
    </source>
</evidence>
<feature type="compositionally biased region" description="Basic and acidic residues" evidence="1">
    <location>
        <begin position="185"/>
        <end position="204"/>
    </location>
</feature>
<gene>
    <name evidence="2" type="ORF">PGLA1383_LOCUS26208</name>
</gene>
<protein>
    <submittedName>
        <fullName evidence="2">Uncharacterized protein</fullName>
    </submittedName>
</protein>
<evidence type="ECO:0000256" key="1">
    <source>
        <dbReference type="SAM" id="MobiDB-lite"/>
    </source>
</evidence>
<dbReference type="EMBL" id="CAJNNV010022783">
    <property type="protein sequence ID" value="CAE8608339.1"/>
    <property type="molecule type" value="Genomic_DNA"/>
</dbReference>
<name>A0A813FCY8_POLGL</name>
<organism evidence="2 3">
    <name type="scientific">Polarella glacialis</name>
    <name type="common">Dinoflagellate</name>
    <dbReference type="NCBI Taxonomy" id="89957"/>
    <lineage>
        <taxon>Eukaryota</taxon>
        <taxon>Sar</taxon>
        <taxon>Alveolata</taxon>
        <taxon>Dinophyceae</taxon>
        <taxon>Suessiales</taxon>
        <taxon>Suessiaceae</taxon>
        <taxon>Polarella</taxon>
    </lineage>
</organism>
<comment type="caution">
    <text evidence="2">The sequence shown here is derived from an EMBL/GenBank/DDBJ whole genome shotgun (WGS) entry which is preliminary data.</text>
</comment>
<sequence>MAGIEPGASRSRARLSHHWAKLDNAKGKIKKTNKIASQDQSQKTIFEDQILKKRTINPGLIKYFSWAMRGNGKKYKNTSSKASFLFYTAARTPKAHAVWGIKTTTPATPTTITGQPPTTTSNPKTTTTTTNKNNSSNNSNNNNDNNNKHNNNNHHHHQQQPLPTTPSNNTFQTINQLQSRRLCKQKREEQGYSCDKSHSEPKAL</sequence>
<reference evidence="2" key="1">
    <citation type="submission" date="2021-02" db="EMBL/GenBank/DDBJ databases">
        <authorList>
            <person name="Dougan E. K."/>
            <person name="Rhodes N."/>
            <person name="Thang M."/>
            <person name="Chan C."/>
        </authorList>
    </citation>
    <scope>NUCLEOTIDE SEQUENCE</scope>
</reference>
<dbReference type="AlphaFoldDB" id="A0A813FCY8"/>
<feature type="compositionally biased region" description="Low complexity" evidence="1">
    <location>
        <begin position="103"/>
        <end position="150"/>
    </location>
</feature>
<dbReference type="Proteomes" id="UP000654075">
    <property type="component" value="Unassembled WGS sequence"/>
</dbReference>
<evidence type="ECO:0000313" key="3">
    <source>
        <dbReference type="Proteomes" id="UP000654075"/>
    </source>
</evidence>
<feature type="compositionally biased region" description="Polar residues" evidence="1">
    <location>
        <begin position="168"/>
        <end position="179"/>
    </location>
</feature>
<accession>A0A813FCY8</accession>
<proteinExistence type="predicted"/>